<comment type="similarity">
    <text evidence="2">Belongs to the TMEM198 family.</text>
</comment>
<dbReference type="AlphaFoldDB" id="A0A0L7LDJ9"/>
<feature type="non-terminal residue" evidence="9">
    <location>
        <position position="1"/>
    </location>
</feature>
<evidence type="ECO:0000256" key="3">
    <source>
        <dbReference type="ARBA" id="ARBA00022692"/>
    </source>
</evidence>
<evidence type="ECO:0000313" key="9">
    <source>
        <dbReference type="EMBL" id="KOB73474.1"/>
    </source>
</evidence>
<dbReference type="STRING" id="104452.A0A0L7LDJ9"/>
<evidence type="ECO:0000256" key="1">
    <source>
        <dbReference type="ARBA" id="ARBA00004141"/>
    </source>
</evidence>
<keyword evidence="3 7" id="KW-0812">Transmembrane</keyword>
<dbReference type="PANTHER" id="PTHR31247:SF5">
    <property type="entry name" value="DUF4203 DOMAIN-CONTAINING PROTEIN"/>
    <property type="match status" value="1"/>
</dbReference>
<feature type="transmembrane region" description="Helical" evidence="7">
    <location>
        <begin position="25"/>
        <end position="46"/>
    </location>
</feature>
<dbReference type="InterPro" id="IPR040236">
    <property type="entry name" value="TMEM198"/>
</dbReference>
<evidence type="ECO:0000256" key="5">
    <source>
        <dbReference type="ARBA" id="ARBA00023136"/>
    </source>
</evidence>
<organism evidence="9 10">
    <name type="scientific">Operophtera brumata</name>
    <name type="common">Winter moth</name>
    <name type="synonym">Phalaena brumata</name>
    <dbReference type="NCBI Taxonomy" id="104452"/>
    <lineage>
        <taxon>Eukaryota</taxon>
        <taxon>Metazoa</taxon>
        <taxon>Ecdysozoa</taxon>
        <taxon>Arthropoda</taxon>
        <taxon>Hexapoda</taxon>
        <taxon>Insecta</taxon>
        <taxon>Pterygota</taxon>
        <taxon>Neoptera</taxon>
        <taxon>Endopterygota</taxon>
        <taxon>Lepidoptera</taxon>
        <taxon>Glossata</taxon>
        <taxon>Ditrysia</taxon>
        <taxon>Geometroidea</taxon>
        <taxon>Geometridae</taxon>
        <taxon>Larentiinae</taxon>
        <taxon>Operophtera</taxon>
    </lineage>
</organism>
<dbReference type="Proteomes" id="UP000037510">
    <property type="component" value="Unassembled WGS sequence"/>
</dbReference>
<evidence type="ECO:0000256" key="4">
    <source>
        <dbReference type="ARBA" id="ARBA00022989"/>
    </source>
</evidence>
<proteinExistence type="inferred from homology"/>
<dbReference type="EMBL" id="JTDY01001578">
    <property type="protein sequence ID" value="KOB73474.1"/>
    <property type="molecule type" value="Genomic_DNA"/>
</dbReference>
<evidence type="ECO:0000259" key="8">
    <source>
        <dbReference type="Pfam" id="PF13886"/>
    </source>
</evidence>
<keyword evidence="4 7" id="KW-1133">Transmembrane helix</keyword>
<accession>A0A0L7LDJ9</accession>
<dbReference type="GO" id="GO:0005886">
    <property type="term" value="C:plasma membrane"/>
    <property type="evidence" value="ECO:0007669"/>
    <property type="project" value="TreeGrafter"/>
</dbReference>
<dbReference type="PANTHER" id="PTHR31247">
    <property type="entry name" value="TRANSMEMBRANE PROTEIN 198 FAMILY MEMBER"/>
    <property type="match status" value="1"/>
</dbReference>
<dbReference type="InterPro" id="IPR025256">
    <property type="entry name" value="TM7S3/TM198-like_dom"/>
</dbReference>
<sequence length="226" mass="25117">MFSTGFSFAVAIVYAICMQEHLLPQYGNITVSVCAGLLFGLITMLIQYVGIFVSGLHLGLSIIATSVYGGALVGMSLDYYIDRWAMMKWLEPVVPPPCPLSWLALAVWPICAMFGIIIQWTLTGTGVRLVVMKRRSKGALVHLTREQRAEMRQRKYRYLYQVRTAHGDVISQSYVQALQQKNSSSEPWNAGGTGECSTLQSDSTHLTVLASDIYWSAHLNNSAQFL</sequence>
<evidence type="ECO:0000256" key="2">
    <source>
        <dbReference type="ARBA" id="ARBA00006244"/>
    </source>
</evidence>
<comment type="subcellular location">
    <subcellularLocation>
        <location evidence="1">Membrane</location>
        <topology evidence="1">Multi-pass membrane protein</topology>
    </subcellularLocation>
</comment>
<feature type="non-terminal residue" evidence="9">
    <location>
        <position position="226"/>
    </location>
</feature>
<evidence type="ECO:0000256" key="7">
    <source>
        <dbReference type="SAM" id="Phobius"/>
    </source>
</evidence>
<dbReference type="Pfam" id="PF13886">
    <property type="entry name" value="TM7S3_TM198"/>
    <property type="match status" value="1"/>
</dbReference>
<feature type="transmembrane region" description="Helical" evidence="7">
    <location>
        <begin position="58"/>
        <end position="81"/>
    </location>
</feature>
<protein>
    <recommendedName>
        <fullName evidence="6">Transmembrane protein 198</fullName>
    </recommendedName>
</protein>
<evidence type="ECO:0000313" key="10">
    <source>
        <dbReference type="Proteomes" id="UP000037510"/>
    </source>
</evidence>
<gene>
    <name evidence="9" type="ORF">OBRU01_10852</name>
</gene>
<keyword evidence="10" id="KW-1185">Reference proteome</keyword>
<comment type="caution">
    <text evidence="9">The sequence shown here is derived from an EMBL/GenBank/DDBJ whole genome shotgun (WGS) entry which is preliminary data.</text>
</comment>
<feature type="transmembrane region" description="Helical" evidence="7">
    <location>
        <begin position="101"/>
        <end position="127"/>
    </location>
</feature>
<feature type="domain" description="TM7S3/TM198-like" evidence="8">
    <location>
        <begin position="1"/>
        <end position="61"/>
    </location>
</feature>
<evidence type="ECO:0000256" key="6">
    <source>
        <dbReference type="ARBA" id="ARBA00049737"/>
    </source>
</evidence>
<name>A0A0L7LDJ9_OPEBR</name>
<keyword evidence="5 7" id="KW-0472">Membrane</keyword>
<reference evidence="9 10" key="1">
    <citation type="journal article" date="2015" name="Genome Biol. Evol.">
        <title>The genome of winter moth (Operophtera brumata) provides a genomic perspective on sexual dimorphism and phenology.</title>
        <authorList>
            <person name="Derks M.F."/>
            <person name="Smit S."/>
            <person name="Salis L."/>
            <person name="Schijlen E."/>
            <person name="Bossers A."/>
            <person name="Mateman C."/>
            <person name="Pijl A.S."/>
            <person name="de Ridder D."/>
            <person name="Groenen M.A."/>
            <person name="Visser M.E."/>
            <person name="Megens H.J."/>
        </authorList>
    </citation>
    <scope>NUCLEOTIDE SEQUENCE [LARGE SCALE GENOMIC DNA]</scope>
    <source>
        <strain evidence="9">WM2013NL</strain>
        <tissue evidence="9">Head and thorax</tissue>
    </source>
</reference>